<comment type="caution">
    <text evidence="2">The sequence shown here is derived from an EMBL/GenBank/DDBJ whole genome shotgun (WGS) entry which is preliminary data.</text>
</comment>
<reference evidence="2" key="1">
    <citation type="submission" date="2023-07" db="EMBL/GenBank/DDBJ databases">
        <title>The genome sequence of Rhodocytophaga aerolata KACC 12507.</title>
        <authorList>
            <person name="Zhang X."/>
        </authorList>
    </citation>
    <scope>NUCLEOTIDE SEQUENCE</scope>
    <source>
        <strain evidence="2">KACC 12507</strain>
    </source>
</reference>
<name>A0ABT8RDN6_9BACT</name>
<dbReference type="Proteomes" id="UP001168528">
    <property type="component" value="Unassembled WGS sequence"/>
</dbReference>
<evidence type="ECO:0000313" key="2">
    <source>
        <dbReference type="EMBL" id="MDO1448857.1"/>
    </source>
</evidence>
<organism evidence="2 3">
    <name type="scientific">Rhodocytophaga aerolata</name>
    <dbReference type="NCBI Taxonomy" id="455078"/>
    <lineage>
        <taxon>Bacteria</taxon>
        <taxon>Pseudomonadati</taxon>
        <taxon>Bacteroidota</taxon>
        <taxon>Cytophagia</taxon>
        <taxon>Cytophagales</taxon>
        <taxon>Rhodocytophagaceae</taxon>
        <taxon>Rhodocytophaga</taxon>
    </lineage>
</organism>
<sequence>MDFKDLLLTPIYLPFIFLVALMFRRRLCDKHTKAYFMPALTLKIVGAISLGIIYQFYYNGGDTYNFFNDSKVIWEAFTNSPLTALRIVLADGEYHYDLYEYTRRIYFYVDSYSFHVIRLAGFFGFFTFHTYSLIAVFFAIASFTGVWAMYKVFYHLYPHLHKKMAIAVFFIPSVFFWGSGLMKDTITLGAMGWAFYGFYFGLISRKNIISNILILVVSLLIIKAIKVYILLCFLPAAFFWVFLEYRAKIKSRALQFLALPFTIVASVPLGYLAIEKVTEDNARYQLENIATTTQVTAEWLTQMGTLQKGSVYSLGEFDGTFTSMLSKFPQAVVVTLYRPFIWEVRNPVMLLSALEALFFLYLTIQMFRNFKIKVLFKMLNDQPVLLFCFVFSVTFAFAVGISSYNFGTLVRYKIPMMPFFLAALYIIQSQAVKKSKKLQQFA</sequence>
<keyword evidence="1" id="KW-0812">Transmembrane</keyword>
<keyword evidence="1" id="KW-1133">Transmembrane helix</keyword>
<evidence type="ECO:0000256" key="1">
    <source>
        <dbReference type="SAM" id="Phobius"/>
    </source>
</evidence>
<feature type="transmembrane region" description="Helical" evidence="1">
    <location>
        <begin position="347"/>
        <end position="364"/>
    </location>
</feature>
<feature type="transmembrane region" description="Helical" evidence="1">
    <location>
        <begin position="35"/>
        <end position="57"/>
    </location>
</feature>
<accession>A0ABT8RDN6</accession>
<feature type="transmembrane region" description="Helical" evidence="1">
    <location>
        <begin position="185"/>
        <end position="202"/>
    </location>
</feature>
<feature type="transmembrane region" description="Helical" evidence="1">
    <location>
        <begin position="160"/>
        <end position="178"/>
    </location>
</feature>
<proteinExistence type="predicted"/>
<keyword evidence="3" id="KW-1185">Reference proteome</keyword>
<feature type="transmembrane region" description="Helical" evidence="1">
    <location>
        <begin position="384"/>
        <end position="404"/>
    </location>
</feature>
<dbReference type="RefSeq" id="WP_302039657.1">
    <property type="nucleotide sequence ID" value="NZ_JAUKPO010000014.1"/>
</dbReference>
<evidence type="ECO:0008006" key="4">
    <source>
        <dbReference type="Google" id="ProtNLM"/>
    </source>
</evidence>
<protein>
    <recommendedName>
        <fullName evidence="4">Glycosyltransferase RgtA/B/C/D-like domain-containing protein</fullName>
    </recommendedName>
</protein>
<evidence type="ECO:0000313" key="3">
    <source>
        <dbReference type="Proteomes" id="UP001168528"/>
    </source>
</evidence>
<dbReference type="EMBL" id="JAUKPO010000014">
    <property type="protein sequence ID" value="MDO1448857.1"/>
    <property type="molecule type" value="Genomic_DNA"/>
</dbReference>
<feature type="transmembrane region" description="Helical" evidence="1">
    <location>
        <begin position="6"/>
        <end position="23"/>
    </location>
</feature>
<feature type="transmembrane region" description="Helical" evidence="1">
    <location>
        <begin position="208"/>
        <end position="241"/>
    </location>
</feature>
<gene>
    <name evidence="2" type="ORF">Q0590_21445</name>
</gene>
<keyword evidence="1" id="KW-0472">Membrane</keyword>
<feature type="transmembrane region" description="Helical" evidence="1">
    <location>
        <begin position="253"/>
        <end position="274"/>
    </location>
</feature>